<evidence type="ECO:0000256" key="3">
    <source>
        <dbReference type="ARBA" id="ARBA00022896"/>
    </source>
</evidence>
<evidence type="ECO:0000256" key="6">
    <source>
        <dbReference type="ARBA" id="ARBA00023004"/>
    </source>
</evidence>
<dbReference type="RefSeq" id="WP_309261701.1">
    <property type="nucleotide sequence ID" value="NZ_JARUHG010000001.1"/>
</dbReference>
<evidence type="ECO:0000256" key="5">
    <source>
        <dbReference type="ARBA" id="ARBA00023002"/>
    </source>
</evidence>
<dbReference type="InterPro" id="IPR044862">
    <property type="entry name" value="Pro_4_hyd_alph_FE2OG_OXY"/>
</dbReference>
<keyword evidence="4" id="KW-0223">Dioxygenase</keyword>
<gene>
    <name evidence="8" type="ORF">P8609_06285</name>
</gene>
<reference evidence="8 9" key="1">
    <citation type="submission" date="2023-04" db="EMBL/GenBank/DDBJ databases">
        <title>Lysobacter sp. strain UC isolated from soil sample.</title>
        <authorList>
            <person name="Choksket S."/>
            <person name="Harshvardhan F."/>
            <person name="Rana R."/>
            <person name="Patil P.B."/>
            <person name="Korpole S."/>
        </authorList>
    </citation>
    <scope>NUCLEOTIDE SEQUENCE [LARGE SCALE GENOMIC DNA]</scope>
    <source>
        <strain evidence="8 9">UC</strain>
    </source>
</reference>
<protein>
    <submittedName>
        <fullName evidence="8">2OG-Fe(II) oxygenase</fullName>
    </submittedName>
</protein>
<evidence type="ECO:0000313" key="8">
    <source>
        <dbReference type="EMBL" id="MDR0182578.1"/>
    </source>
</evidence>
<evidence type="ECO:0000313" key="9">
    <source>
        <dbReference type="Proteomes" id="UP001233535"/>
    </source>
</evidence>
<dbReference type="PANTHER" id="PTHR10869">
    <property type="entry name" value="PROLYL 4-HYDROXYLASE ALPHA SUBUNIT"/>
    <property type="match status" value="1"/>
</dbReference>
<dbReference type="InterPro" id="IPR045054">
    <property type="entry name" value="P4HA-like"/>
</dbReference>
<sequence length="297" mass="32853">MLSEEWIDWVRENLARGCTRESLMLEMLRNNISSEDTLQAFRDAAEAPHAEVTHVPCWPERFVFRSCNQATIDGREIRVLARLQRPAAVLLENVLSATECEALIALSSQRMTPSTVVDPESGELAPVQARSSEGTWFARGAEALIARIETRLAQIMDVPVAHGEGLQVLHYRVGGEYRPHHDYFPPDARGSARHMREGGQRTASLILYLNDVEAGGETIFPLCQAAFVPRRGRALYFAYCDPTGRLDPASLHGGAPVEAGEKWIATKWVRQRAYGVRPEDGLAVAANARTHLDGEAA</sequence>
<dbReference type="PROSITE" id="PS51471">
    <property type="entry name" value="FE2OG_OXY"/>
    <property type="match status" value="1"/>
</dbReference>
<keyword evidence="2" id="KW-0479">Metal-binding</keyword>
<evidence type="ECO:0000259" key="7">
    <source>
        <dbReference type="PROSITE" id="PS51471"/>
    </source>
</evidence>
<dbReference type="EMBL" id="JARUHG010000001">
    <property type="protein sequence ID" value="MDR0182578.1"/>
    <property type="molecule type" value="Genomic_DNA"/>
</dbReference>
<proteinExistence type="predicted"/>
<dbReference type="Proteomes" id="UP001233535">
    <property type="component" value="Unassembled WGS sequence"/>
</dbReference>
<organism evidence="8 9">
    <name type="scientific">Lysobacter arvi</name>
    <dbReference type="NCBI Taxonomy" id="3038776"/>
    <lineage>
        <taxon>Bacteria</taxon>
        <taxon>Pseudomonadati</taxon>
        <taxon>Pseudomonadota</taxon>
        <taxon>Gammaproteobacteria</taxon>
        <taxon>Lysobacterales</taxon>
        <taxon>Lysobacteraceae</taxon>
        <taxon>Lysobacter</taxon>
    </lineage>
</organism>
<comment type="cofactor">
    <cofactor evidence="1">
        <name>L-ascorbate</name>
        <dbReference type="ChEBI" id="CHEBI:38290"/>
    </cofactor>
</comment>
<dbReference type="Gene3D" id="2.60.120.620">
    <property type="entry name" value="q2cbj1_9rhob like domain"/>
    <property type="match status" value="1"/>
</dbReference>
<dbReference type="Pfam" id="PF13640">
    <property type="entry name" value="2OG-FeII_Oxy_3"/>
    <property type="match status" value="1"/>
</dbReference>
<evidence type="ECO:0000256" key="1">
    <source>
        <dbReference type="ARBA" id="ARBA00001961"/>
    </source>
</evidence>
<evidence type="ECO:0000256" key="4">
    <source>
        <dbReference type="ARBA" id="ARBA00022964"/>
    </source>
</evidence>
<dbReference type="InterPro" id="IPR005123">
    <property type="entry name" value="Oxoglu/Fe-dep_dioxygenase_dom"/>
</dbReference>
<dbReference type="SMART" id="SM00702">
    <property type="entry name" value="P4Hc"/>
    <property type="match status" value="1"/>
</dbReference>
<keyword evidence="6" id="KW-0408">Iron</keyword>
<dbReference type="InterPro" id="IPR006620">
    <property type="entry name" value="Pro_4_hyd_alph"/>
</dbReference>
<evidence type="ECO:0000256" key="2">
    <source>
        <dbReference type="ARBA" id="ARBA00022723"/>
    </source>
</evidence>
<accession>A0ABU1CBL0</accession>
<keyword evidence="9" id="KW-1185">Reference proteome</keyword>
<comment type="caution">
    <text evidence="8">The sequence shown here is derived from an EMBL/GenBank/DDBJ whole genome shotgun (WGS) entry which is preliminary data.</text>
</comment>
<feature type="domain" description="Fe2OG dioxygenase" evidence="7">
    <location>
        <begin position="162"/>
        <end position="271"/>
    </location>
</feature>
<name>A0ABU1CBL0_9GAMM</name>
<dbReference type="PANTHER" id="PTHR10869:SF246">
    <property type="entry name" value="TRANSMEMBRANE PROLYL 4-HYDROXYLASE"/>
    <property type="match status" value="1"/>
</dbReference>
<keyword evidence="5" id="KW-0560">Oxidoreductase</keyword>
<keyword evidence="3" id="KW-0847">Vitamin C</keyword>